<dbReference type="Proteomes" id="UP000799537">
    <property type="component" value="Unassembled WGS sequence"/>
</dbReference>
<dbReference type="Pfam" id="PF01042">
    <property type="entry name" value="Ribonuc_L-PSP"/>
    <property type="match status" value="1"/>
</dbReference>
<dbReference type="GeneID" id="54558925"/>
<evidence type="ECO:0008006" key="4">
    <source>
        <dbReference type="Google" id="ProtNLM"/>
    </source>
</evidence>
<evidence type="ECO:0000256" key="1">
    <source>
        <dbReference type="SAM" id="MobiDB-lite"/>
    </source>
</evidence>
<dbReference type="AlphaFoldDB" id="A0A6A6CNZ0"/>
<dbReference type="RefSeq" id="XP_033669876.1">
    <property type="nucleotide sequence ID" value="XM_033805653.1"/>
</dbReference>
<dbReference type="InterPro" id="IPR006175">
    <property type="entry name" value="YjgF/YER057c/UK114"/>
</dbReference>
<dbReference type="Gene3D" id="3.30.1330.40">
    <property type="entry name" value="RutC-like"/>
    <property type="match status" value="1"/>
</dbReference>
<protein>
    <recommendedName>
        <fullName evidence="4">PEBP-like protein</fullName>
    </recommendedName>
</protein>
<dbReference type="OrthoDB" id="309640at2759"/>
<accession>A0A6A6CNZ0</accession>
<dbReference type="InterPro" id="IPR036610">
    <property type="entry name" value="PEBP-like_sf"/>
</dbReference>
<dbReference type="Pfam" id="PF01161">
    <property type="entry name" value="PBP"/>
    <property type="match status" value="1"/>
</dbReference>
<dbReference type="InterPro" id="IPR035959">
    <property type="entry name" value="RutC-like_sf"/>
</dbReference>
<name>A0A6A6CNZ0_ZASCE</name>
<dbReference type="Gene3D" id="3.90.280.10">
    <property type="entry name" value="PEBP-like"/>
    <property type="match status" value="1"/>
</dbReference>
<dbReference type="EMBL" id="ML993589">
    <property type="protein sequence ID" value="KAF2168987.1"/>
    <property type="molecule type" value="Genomic_DNA"/>
</dbReference>
<organism evidence="2 3">
    <name type="scientific">Zasmidium cellare ATCC 36951</name>
    <dbReference type="NCBI Taxonomy" id="1080233"/>
    <lineage>
        <taxon>Eukaryota</taxon>
        <taxon>Fungi</taxon>
        <taxon>Dikarya</taxon>
        <taxon>Ascomycota</taxon>
        <taxon>Pezizomycotina</taxon>
        <taxon>Dothideomycetes</taxon>
        <taxon>Dothideomycetidae</taxon>
        <taxon>Mycosphaerellales</taxon>
        <taxon>Mycosphaerellaceae</taxon>
        <taxon>Zasmidium</taxon>
    </lineage>
</organism>
<dbReference type="InterPro" id="IPR035810">
    <property type="entry name" value="PEBP_euk"/>
</dbReference>
<dbReference type="SUPFAM" id="SSF49777">
    <property type="entry name" value="PEBP-like"/>
    <property type="match status" value="1"/>
</dbReference>
<evidence type="ECO:0000313" key="2">
    <source>
        <dbReference type="EMBL" id="KAF2168987.1"/>
    </source>
</evidence>
<sequence length="409" mass="42611">MTAPTYHLTKGPMGSLFSTFGVSNSVKIPLQGATFITTSGQPGFDLQTGKLVTSSVRDEISACFDCVHAALQAAGAEEGLAKAYKISVYLLDVKYDPLVLEVWRERFPDHRPTMVTVGVGSLAQEGMHVEMMADAVVYEAAQQLVSPYFNDMKFIESFAAFAALALVHAQTPSNFSVVSPNPLSVVLNPGNITLSPGKLVSANDVVDSPSLALSNSSNQNYVAFIVDPTSASGSYLHLLQPNLVADTTGNLTVDATASGASSSAGASYRAPDPPTDNYAHEYVILLYQQPSNWAIPSPYSSINPPAQTRDRIGFVMADFQQAAGLSAPVGASFFRIVNGSPQMTSTLSAVPTGGGAPATQSGTLATATGSSTSAPSTSTSASANTAALRVNQSPSQGGLMVILLVLMLM</sequence>
<evidence type="ECO:0000313" key="3">
    <source>
        <dbReference type="Proteomes" id="UP000799537"/>
    </source>
</evidence>
<dbReference type="CDD" id="cd00866">
    <property type="entry name" value="PEBP_euk"/>
    <property type="match status" value="1"/>
</dbReference>
<reference evidence="2" key="1">
    <citation type="journal article" date="2020" name="Stud. Mycol.">
        <title>101 Dothideomycetes genomes: a test case for predicting lifestyles and emergence of pathogens.</title>
        <authorList>
            <person name="Haridas S."/>
            <person name="Albert R."/>
            <person name="Binder M."/>
            <person name="Bloem J."/>
            <person name="Labutti K."/>
            <person name="Salamov A."/>
            <person name="Andreopoulos B."/>
            <person name="Baker S."/>
            <person name="Barry K."/>
            <person name="Bills G."/>
            <person name="Bluhm B."/>
            <person name="Cannon C."/>
            <person name="Castanera R."/>
            <person name="Culley D."/>
            <person name="Daum C."/>
            <person name="Ezra D."/>
            <person name="Gonzalez J."/>
            <person name="Henrissat B."/>
            <person name="Kuo A."/>
            <person name="Liang C."/>
            <person name="Lipzen A."/>
            <person name="Lutzoni F."/>
            <person name="Magnuson J."/>
            <person name="Mondo S."/>
            <person name="Nolan M."/>
            <person name="Ohm R."/>
            <person name="Pangilinan J."/>
            <person name="Park H.-J."/>
            <person name="Ramirez L."/>
            <person name="Alfaro M."/>
            <person name="Sun H."/>
            <person name="Tritt A."/>
            <person name="Yoshinaga Y."/>
            <person name="Zwiers L.-H."/>
            <person name="Turgeon B."/>
            <person name="Goodwin S."/>
            <person name="Spatafora J."/>
            <person name="Crous P."/>
            <person name="Grigoriev I."/>
        </authorList>
    </citation>
    <scope>NUCLEOTIDE SEQUENCE</scope>
    <source>
        <strain evidence="2">ATCC 36951</strain>
    </source>
</reference>
<proteinExistence type="predicted"/>
<gene>
    <name evidence="2" type="ORF">M409DRAFT_20998</name>
</gene>
<dbReference type="InterPro" id="IPR008914">
    <property type="entry name" value="PEBP"/>
</dbReference>
<keyword evidence="3" id="KW-1185">Reference proteome</keyword>
<dbReference type="SUPFAM" id="SSF55298">
    <property type="entry name" value="YjgF-like"/>
    <property type="match status" value="1"/>
</dbReference>
<feature type="compositionally biased region" description="Low complexity" evidence="1">
    <location>
        <begin position="358"/>
        <end position="380"/>
    </location>
</feature>
<feature type="region of interest" description="Disordered" evidence="1">
    <location>
        <begin position="350"/>
        <end position="380"/>
    </location>
</feature>